<dbReference type="Gene3D" id="1.20.1530.20">
    <property type="match status" value="1"/>
</dbReference>
<feature type="domain" description="Cation/H+ exchanger transmembrane" evidence="11">
    <location>
        <begin position="20"/>
        <end position="358"/>
    </location>
</feature>
<feature type="transmembrane region" description="Helical" evidence="10">
    <location>
        <begin position="177"/>
        <end position="198"/>
    </location>
</feature>
<dbReference type="EnsemblBacteria" id="ABM80286">
    <property type="protein sequence ID" value="ABM80286"/>
    <property type="gene ID" value="Hbut_0420"/>
</dbReference>
<dbReference type="EMBL" id="CP000493">
    <property type="protein sequence ID" value="ABM80286.1"/>
    <property type="molecule type" value="Genomic_DNA"/>
</dbReference>
<dbReference type="InterPro" id="IPR046342">
    <property type="entry name" value="CBS_dom_sf"/>
</dbReference>
<feature type="transmembrane region" description="Helical" evidence="10">
    <location>
        <begin position="152"/>
        <end position="171"/>
    </location>
</feature>
<dbReference type="HOGENOM" id="CLU_541436_0_0_2"/>
<dbReference type="GO" id="GO:1902600">
    <property type="term" value="P:proton transmembrane transport"/>
    <property type="evidence" value="ECO:0007669"/>
    <property type="project" value="InterPro"/>
</dbReference>
<feature type="transmembrane region" description="Helical" evidence="10">
    <location>
        <begin position="264"/>
        <end position="281"/>
    </location>
</feature>
<dbReference type="GO" id="GO:0016020">
    <property type="term" value="C:membrane"/>
    <property type="evidence" value="ECO:0007669"/>
    <property type="project" value="UniProtKB-SubCell"/>
</dbReference>
<sequence>MMEVTVAAVYVGFLLLAAKVAEEFMERIGFPSFLGAILAGVILGEGVLGIVPSEAMERAAILFMIGINFTLFLAGVEELSNPAMLMPTRQELLYGILLLGLPTLTAFSLLYYIGLEASTAVGLALILAIVSVGPLVKILMAKGGIGNREISILRTALLSELGGLVIFNAVATQGFNLLRLLESAVFVGFILFIGRHYLDDVLMAVERYVAAREAPFAIVIALIVTASYIAEIMGFNAAVTALIFGAFLSEYMMQRPLYLERIRALTYGLLEPLFFIGIGLQATRVDIVSLAYASAFFTAVSAPKLYIAWLQGLQGRELLAFLAKGGVDAALLSTMLQTGRIGGQLYTATLVAILLSAVSASASARITERAPEVPRLRVKDLPLDRDIVREDTYADYAAEIVSKRGAAVVVDENLHPVGYIVAEDFVGISSELLSHIPVKFLLRMEVPVVRADTTVAELLSDPSILHEPIIAVVNDRGEIIGTLNARKLLHVLLHPKHGRLEAKEGGET</sequence>
<dbReference type="SUPFAM" id="SSF54631">
    <property type="entry name" value="CBS-domain pair"/>
    <property type="match status" value="1"/>
</dbReference>
<dbReference type="eggNOG" id="arCOG01956">
    <property type="taxonomic scope" value="Archaea"/>
</dbReference>
<evidence type="ECO:0000256" key="8">
    <source>
        <dbReference type="ARBA" id="ARBA00023136"/>
    </source>
</evidence>
<protein>
    <submittedName>
        <fullName evidence="12">K+ transport, Kef-type, membrane component</fullName>
    </submittedName>
</protein>
<dbReference type="Pfam" id="PF00999">
    <property type="entry name" value="Na_H_Exchanger"/>
    <property type="match status" value="1"/>
</dbReference>
<dbReference type="GO" id="GO:0015297">
    <property type="term" value="F:antiporter activity"/>
    <property type="evidence" value="ECO:0007669"/>
    <property type="project" value="UniProtKB-KW"/>
</dbReference>
<keyword evidence="2" id="KW-0813">Transport</keyword>
<keyword evidence="6" id="KW-0915">Sodium</keyword>
<keyword evidence="4 10" id="KW-0812">Transmembrane</keyword>
<proteinExistence type="predicted"/>
<dbReference type="InterPro" id="IPR038770">
    <property type="entry name" value="Na+/solute_symporter_sf"/>
</dbReference>
<keyword evidence="5 10" id="KW-1133">Transmembrane helix</keyword>
<dbReference type="KEGG" id="hbu:Hbut_0420"/>
<dbReference type="GO" id="GO:0006814">
    <property type="term" value="P:sodium ion transport"/>
    <property type="evidence" value="ECO:0007669"/>
    <property type="project" value="UniProtKB-KW"/>
</dbReference>
<evidence type="ECO:0000256" key="7">
    <source>
        <dbReference type="ARBA" id="ARBA00023065"/>
    </source>
</evidence>
<evidence type="ECO:0000256" key="1">
    <source>
        <dbReference type="ARBA" id="ARBA00004141"/>
    </source>
</evidence>
<evidence type="ECO:0000256" key="6">
    <source>
        <dbReference type="ARBA" id="ARBA00023053"/>
    </source>
</evidence>
<feature type="transmembrane region" description="Helical" evidence="10">
    <location>
        <begin position="92"/>
        <end position="114"/>
    </location>
</feature>
<keyword evidence="9" id="KW-0739">Sodium transport</keyword>
<organism evidence="12 13">
    <name type="scientific">Hyperthermus butylicus (strain DSM 5456 / JCM 9403 / PLM1-5)</name>
    <dbReference type="NCBI Taxonomy" id="415426"/>
    <lineage>
        <taxon>Archaea</taxon>
        <taxon>Thermoproteota</taxon>
        <taxon>Thermoprotei</taxon>
        <taxon>Desulfurococcales</taxon>
        <taxon>Pyrodictiaceae</taxon>
        <taxon>Hyperthermus</taxon>
    </lineage>
</organism>
<evidence type="ECO:0000256" key="3">
    <source>
        <dbReference type="ARBA" id="ARBA00022449"/>
    </source>
</evidence>
<evidence type="ECO:0000256" key="2">
    <source>
        <dbReference type="ARBA" id="ARBA00022448"/>
    </source>
</evidence>
<feature type="transmembrane region" description="Helical" evidence="10">
    <location>
        <begin position="6"/>
        <end position="21"/>
    </location>
</feature>
<gene>
    <name evidence="12" type="ordered locus">Hbut_0420</name>
</gene>
<dbReference type="PANTHER" id="PTHR43562:SF3">
    <property type="entry name" value="SODIUM ION_PROTON EXCHANGER (EUROFUNG)"/>
    <property type="match status" value="1"/>
</dbReference>
<dbReference type="OrthoDB" id="12029at2157"/>
<dbReference type="STRING" id="415426.Hbut_0420"/>
<dbReference type="Gene3D" id="3.10.580.10">
    <property type="entry name" value="CBS-domain"/>
    <property type="match status" value="1"/>
</dbReference>
<keyword evidence="13" id="KW-1185">Reference proteome</keyword>
<dbReference type="PANTHER" id="PTHR43562">
    <property type="entry name" value="NAPA-TYPE SODIUM/HYDROGEN ANTIPORTER"/>
    <property type="match status" value="1"/>
</dbReference>
<evidence type="ECO:0000256" key="9">
    <source>
        <dbReference type="ARBA" id="ARBA00023201"/>
    </source>
</evidence>
<name>A2BJX5_HYPBU</name>
<feature type="transmembrane region" description="Helical" evidence="10">
    <location>
        <begin position="120"/>
        <end position="140"/>
    </location>
</feature>
<feature type="transmembrane region" description="Helical" evidence="10">
    <location>
        <begin position="33"/>
        <end position="53"/>
    </location>
</feature>
<evidence type="ECO:0000256" key="5">
    <source>
        <dbReference type="ARBA" id="ARBA00022989"/>
    </source>
</evidence>
<evidence type="ECO:0000256" key="10">
    <source>
        <dbReference type="SAM" id="Phobius"/>
    </source>
</evidence>
<feature type="transmembrane region" description="Helical" evidence="10">
    <location>
        <begin position="59"/>
        <end position="80"/>
    </location>
</feature>
<comment type="subcellular location">
    <subcellularLocation>
        <location evidence="1">Membrane</location>
        <topology evidence="1">Multi-pass membrane protein</topology>
    </subcellularLocation>
</comment>
<dbReference type="Proteomes" id="UP000002593">
    <property type="component" value="Chromosome"/>
</dbReference>
<evidence type="ECO:0000313" key="12">
    <source>
        <dbReference type="EMBL" id="ABM80286.1"/>
    </source>
</evidence>
<feature type="transmembrane region" description="Helical" evidence="10">
    <location>
        <begin position="287"/>
        <end position="306"/>
    </location>
</feature>
<reference evidence="12 13" key="1">
    <citation type="journal article" date="2007" name="Archaea">
        <title>The genome of Hyperthermus butylicus: a sulfur-reducing, peptide fermenting, neutrophilic Crenarchaeote growing up to 108 degrees C.</title>
        <authorList>
            <person name="Brugger K."/>
            <person name="Chen L."/>
            <person name="Stark M."/>
            <person name="Zibat A."/>
            <person name="Redder P."/>
            <person name="Ruepp A."/>
            <person name="Awayez M."/>
            <person name="She Q."/>
            <person name="Garrett R.A."/>
            <person name="Klenk H.P."/>
        </authorList>
    </citation>
    <scope>NUCLEOTIDE SEQUENCE [LARGE SCALE GENOMIC DNA]</scope>
    <source>
        <strain evidence="13">DSM 5456 / JCM 9403 / PLM1-5</strain>
    </source>
</reference>
<keyword evidence="7" id="KW-0406">Ion transport</keyword>
<keyword evidence="8 10" id="KW-0472">Membrane</keyword>
<keyword evidence="3" id="KW-0050">Antiport</keyword>
<accession>A2BJX5</accession>
<feature type="transmembrane region" description="Helical" evidence="10">
    <location>
        <begin position="210"/>
        <end position="229"/>
    </location>
</feature>
<evidence type="ECO:0000313" key="13">
    <source>
        <dbReference type="Proteomes" id="UP000002593"/>
    </source>
</evidence>
<dbReference type="InterPro" id="IPR006153">
    <property type="entry name" value="Cation/H_exchanger_TM"/>
</dbReference>
<evidence type="ECO:0000256" key="4">
    <source>
        <dbReference type="ARBA" id="ARBA00022692"/>
    </source>
</evidence>
<dbReference type="AlphaFoldDB" id="A2BJX5"/>
<evidence type="ECO:0000259" key="11">
    <source>
        <dbReference type="Pfam" id="PF00999"/>
    </source>
</evidence>